<dbReference type="Gene3D" id="4.10.260.10">
    <property type="entry name" value="Transducin (heterotrimeric G protein), gamma chain"/>
    <property type="match status" value="1"/>
</dbReference>
<evidence type="ECO:0000256" key="4">
    <source>
        <dbReference type="ARBA" id="ARBA00016111"/>
    </source>
</evidence>
<keyword evidence="10" id="KW-0636">Prenylation</keyword>
<organism evidence="13 14">
    <name type="scientific">Mycoemilia scoparia</name>
    <dbReference type="NCBI Taxonomy" id="417184"/>
    <lineage>
        <taxon>Eukaryota</taxon>
        <taxon>Fungi</taxon>
        <taxon>Fungi incertae sedis</taxon>
        <taxon>Zoopagomycota</taxon>
        <taxon>Kickxellomycotina</taxon>
        <taxon>Kickxellomycetes</taxon>
        <taxon>Kickxellales</taxon>
        <taxon>Kickxellaceae</taxon>
        <taxon>Mycoemilia</taxon>
    </lineage>
</organism>
<evidence type="ECO:0000256" key="3">
    <source>
        <dbReference type="ARBA" id="ARBA00011581"/>
    </source>
</evidence>
<evidence type="ECO:0000313" key="13">
    <source>
        <dbReference type="EMBL" id="KAJ1921743.1"/>
    </source>
</evidence>
<dbReference type="GO" id="GO:0000750">
    <property type="term" value="P:pheromone-dependent signal transduction involved in conjugation with cellular fusion"/>
    <property type="evidence" value="ECO:0007669"/>
    <property type="project" value="InterPro"/>
</dbReference>
<dbReference type="GO" id="GO:0005834">
    <property type="term" value="C:heterotrimeric G-protein complex"/>
    <property type="evidence" value="ECO:0007669"/>
    <property type="project" value="TreeGrafter"/>
</dbReference>
<evidence type="ECO:0000256" key="2">
    <source>
        <dbReference type="ARBA" id="ARBA00007431"/>
    </source>
</evidence>
<keyword evidence="8" id="KW-0807">Transducer</keyword>
<dbReference type="Pfam" id="PF00631">
    <property type="entry name" value="G-gamma"/>
    <property type="match status" value="1"/>
</dbReference>
<dbReference type="FunFam" id="4.10.260.10:FF:000003">
    <property type="entry name" value="G-protein complex gamma subunit Ste18/GpgA"/>
    <property type="match status" value="1"/>
</dbReference>
<feature type="domain" description="G protein gamma" evidence="11">
    <location>
        <begin position="16"/>
        <end position="84"/>
    </location>
</feature>
<dbReference type="Proteomes" id="UP001150538">
    <property type="component" value="Unassembled WGS sequence"/>
</dbReference>
<dbReference type="InterPro" id="IPR015898">
    <property type="entry name" value="G-protein_gamma-like_dom"/>
</dbReference>
<evidence type="ECO:0000256" key="10">
    <source>
        <dbReference type="ARBA" id="ARBA00023289"/>
    </source>
</evidence>
<evidence type="ECO:0000256" key="9">
    <source>
        <dbReference type="ARBA" id="ARBA00023288"/>
    </source>
</evidence>
<keyword evidence="14" id="KW-1185">Reference proteome</keyword>
<evidence type="ECO:0000256" key="7">
    <source>
        <dbReference type="ARBA" id="ARBA00023139"/>
    </source>
</evidence>
<sequence>MPIVSNKGQGKKGSQERKLRKLLEQKKRLKEDLELERIPVSQACQSLIKYTQTTRDYFVPSVWGNPPVDPFASQSTGTCGCVVM</sequence>
<dbReference type="EMBL" id="JANBPU010000003">
    <property type="protein sequence ID" value="KAJ1921743.1"/>
    <property type="molecule type" value="Genomic_DNA"/>
</dbReference>
<feature type="domain" description="G protein gamma" evidence="12">
    <location>
        <begin position="15"/>
        <end position="84"/>
    </location>
</feature>
<evidence type="ECO:0000256" key="8">
    <source>
        <dbReference type="ARBA" id="ARBA00023224"/>
    </source>
</evidence>
<dbReference type="SMART" id="SM01224">
    <property type="entry name" value="G_gamma"/>
    <property type="match status" value="1"/>
</dbReference>
<reference evidence="13" key="1">
    <citation type="submission" date="2022-07" db="EMBL/GenBank/DDBJ databases">
        <title>Phylogenomic reconstructions and comparative analyses of Kickxellomycotina fungi.</title>
        <authorList>
            <person name="Reynolds N.K."/>
            <person name="Stajich J.E."/>
            <person name="Barry K."/>
            <person name="Grigoriev I.V."/>
            <person name="Crous P."/>
            <person name="Smith M.E."/>
        </authorList>
    </citation>
    <scope>NUCLEOTIDE SEQUENCE</scope>
    <source>
        <strain evidence="13">NBRC 100468</strain>
    </source>
</reference>
<dbReference type="SMART" id="SM00224">
    <property type="entry name" value="GGL"/>
    <property type="match status" value="1"/>
</dbReference>
<dbReference type="InterPro" id="IPR041848">
    <property type="entry name" value="Ste18_fungal"/>
</dbReference>
<dbReference type="InterPro" id="IPR036284">
    <property type="entry name" value="GGL_sf"/>
</dbReference>
<evidence type="ECO:0000313" key="14">
    <source>
        <dbReference type="Proteomes" id="UP001150538"/>
    </source>
</evidence>
<keyword evidence="9" id="KW-0449">Lipoprotein</keyword>
<comment type="subunit">
    <text evidence="3">G proteins are composed of 3 units, alpha, beta and gamma.</text>
</comment>
<protein>
    <recommendedName>
        <fullName evidence="4">Guanine nucleotide-binding protein subunit gamma</fullName>
    </recommendedName>
</protein>
<dbReference type="GO" id="GO:0031681">
    <property type="term" value="F:G-protein beta-subunit binding"/>
    <property type="evidence" value="ECO:0007669"/>
    <property type="project" value="InterPro"/>
</dbReference>
<keyword evidence="7" id="KW-0564">Palmitate</keyword>
<evidence type="ECO:0000256" key="5">
    <source>
        <dbReference type="ARBA" id="ARBA00022481"/>
    </source>
</evidence>
<keyword evidence="6" id="KW-0472">Membrane</keyword>
<dbReference type="SUPFAM" id="SSF48670">
    <property type="entry name" value="Transducin (heterotrimeric G protein), gamma chain"/>
    <property type="match status" value="1"/>
</dbReference>
<comment type="caution">
    <text evidence="13">The sequence shown here is derived from an EMBL/GenBank/DDBJ whole genome shotgun (WGS) entry which is preliminary data.</text>
</comment>
<evidence type="ECO:0000259" key="12">
    <source>
        <dbReference type="SMART" id="SM01224"/>
    </source>
</evidence>
<name>A0A9W8A8H7_9FUNG</name>
<accession>A0A9W8A8H7</accession>
<comment type="subcellular location">
    <subcellularLocation>
        <location evidence="1">Membrane</location>
        <topology evidence="1">Peripheral membrane protein</topology>
    </subcellularLocation>
</comment>
<dbReference type="PANTHER" id="PTHR28189:SF1">
    <property type="entry name" value="GUANINE NUCLEOTIDE-BINDING PROTEIN SUBUNIT GAMMA"/>
    <property type="match status" value="1"/>
</dbReference>
<keyword evidence="5" id="KW-0488">Methylation</keyword>
<dbReference type="OrthoDB" id="19232at2759"/>
<evidence type="ECO:0000259" key="11">
    <source>
        <dbReference type="SMART" id="SM00224"/>
    </source>
</evidence>
<gene>
    <name evidence="13" type="ORF">H4219_000476</name>
</gene>
<evidence type="ECO:0000256" key="1">
    <source>
        <dbReference type="ARBA" id="ARBA00004170"/>
    </source>
</evidence>
<proteinExistence type="inferred from homology"/>
<comment type="similarity">
    <text evidence="2">Belongs to the G protein gamma family.</text>
</comment>
<dbReference type="PANTHER" id="PTHR28189">
    <property type="entry name" value="GUANINE NUCLEOTIDE-BINDING PROTEIN SUBUNIT GAMMA"/>
    <property type="match status" value="1"/>
</dbReference>
<evidence type="ECO:0000256" key="6">
    <source>
        <dbReference type="ARBA" id="ARBA00023136"/>
    </source>
</evidence>
<dbReference type="AlphaFoldDB" id="A0A9W8A8H7"/>
<dbReference type="GO" id="GO:0007186">
    <property type="term" value="P:G protein-coupled receptor signaling pathway"/>
    <property type="evidence" value="ECO:0007669"/>
    <property type="project" value="InterPro"/>
</dbReference>